<keyword evidence="1" id="KW-0694">RNA-binding</keyword>
<keyword evidence="1" id="KW-0804">Transcription</keyword>
<dbReference type="EMBL" id="QEWE01000017">
    <property type="protein sequence ID" value="REJ28294.1"/>
    <property type="molecule type" value="Genomic_DNA"/>
</dbReference>
<sequence length="184" mass="21209">MKQFLIPASPTMKDFEKFLESDYEIGILLEVHIAQLKHISKMAERHGKKMIFHVDLIHGLKNDDYGTEYICQEFNPFGLISTKANVILKAKQRGVLSIQRMFLIDSHALGQSYRLIEKTRPDYIEVLPGTMPWMIKEVKEKTNIKILAGGLIRTPEEVKRAIESGADAVTTSKRELWDYFEKAR</sequence>
<dbReference type="PIRSF" id="PIRSF016897">
    <property type="entry name" value="GlpP"/>
    <property type="match status" value="1"/>
</dbReference>
<dbReference type="SUPFAM" id="SSF110391">
    <property type="entry name" value="GlpP-like"/>
    <property type="match status" value="1"/>
</dbReference>
<reference evidence="2 3" key="1">
    <citation type="submission" date="2018-03" db="EMBL/GenBank/DDBJ databases">
        <authorList>
            <person name="Keele B.F."/>
        </authorList>
    </citation>
    <scope>NUCLEOTIDE SEQUENCE [LARGE SCALE GENOMIC DNA]</scope>
    <source>
        <strain evidence="2">ZCTH4_d</strain>
    </source>
</reference>
<name>A0A3E0K4M2_9BACI</name>
<evidence type="ECO:0000313" key="2">
    <source>
        <dbReference type="EMBL" id="REJ28294.1"/>
    </source>
</evidence>
<keyword evidence="1" id="KW-0319">Glycerol metabolism</keyword>
<dbReference type="GO" id="GO:0003723">
    <property type="term" value="F:RNA binding"/>
    <property type="evidence" value="ECO:0007669"/>
    <property type="project" value="UniProtKB-KW"/>
</dbReference>
<protein>
    <recommendedName>
        <fullName evidence="1">Glycerol uptake operon antiterminator regulatory protein</fullName>
    </recommendedName>
</protein>
<dbReference type="GO" id="GO:0001072">
    <property type="term" value="F:transcription antitermination factor activity, RNA binding"/>
    <property type="evidence" value="ECO:0007669"/>
    <property type="project" value="TreeGrafter"/>
</dbReference>
<dbReference type="InterPro" id="IPR006699">
    <property type="entry name" value="GlpP"/>
</dbReference>
<proteinExistence type="predicted"/>
<dbReference type="InterPro" id="IPR013785">
    <property type="entry name" value="Aldolase_TIM"/>
</dbReference>
<dbReference type="AlphaFoldDB" id="A0A3E0K4M2"/>
<keyword evidence="1" id="KW-0805">Transcription regulation</keyword>
<dbReference type="PANTHER" id="PTHR35787">
    <property type="entry name" value="GLYCEROL UPTAKE OPERON ANTITERMINATOR REGULATORY PROTEIN"/>
    <property type="match status" value="1"/>
</dbReference>
<evidence type="ECO:0000313" key="3">
    <source>
        <dbReference type="Proteomes" id="UP000257014"/>
    </source>
</evidence>
<dbReference type="RefSeq" id="WP_020156658.1">
    <property type="nucleotide sequence ID" value="NZ_JBAIZG010000047.1"/>
</dbReference>
<dbReference type="PANTHER" id="PTHR35787:SF1">
    <property type="entry name" value="GLYCEROL UPTAKE OPERON ANTITERMINATOR REGULATORY PROTEIN"/>
    <property type="match status" value="1"/>
</dbReference>
<gene>
    <name evidence="2" type="ORF">C6P37_08650</name>
</gene>
<organism evidence="2 3">
    <name type="scientific">Caldibacillus debilis</name>
    <dbReference type="NCBI Taxonomy" id="301148"/>
    <lineage>
        <taxon>Bacteria</taxon>
        <taxon>Bacillati</taxon>
        <taxon>Bacillota</taxon>
        <taxon>Bacilli</taxon>
        <taxon>Bacillales</taxon>
        <taxon>Bacillaceae</taxon>
        <taxon>Caldibacillus</taxon>
    </lineage>
</organism>
<comment type="function">
    <text evidence="1">Regulates expression of the glpD operon. In the presence of glycerol 3-phosphate (G3P) causes antitermination of transcription of glpD at the inverted repeat of the leader region to enhance its transcription. Binds and stabilizes glpD leader mRNA.</text>
</comment>
<dbReference type="GO" id="GO:0045893">
    <property type="term" value="P:positive regulation of DNA-templated transcription"/>
    <property type="evidence" value="ECO:0007669"/>
    <property type="project" value="TreeGrafter"/>
</dbReference>
<comment type="caution">
    <text evidence="2">The sequence shown here is derived from an EMBL/GenBank/DDBJ whole genome shotgun (WGS) entry which is preliminary data.</text>
</comment>
<dbReference type="Proteomes" id="UP000257014">
    <property type="component" value="Unassembled WGS sequence"/>
</dbReference>
<dbReference type="Gene3D" id="3.20.20.70">
    <property type="entry name" value="Aldolase class I"/>
    <property type="match status" value="1"/>
</dbReference>
<dbReference type="OrthoDB" id="9799580at2"/>
<dbReference type="GO" id="GO:0006071">
    <property type="term" value="P:glycerol metabolic process"/>
    <property type="evidence" value="ECO:0007669"/>
    <property type="project" value="UniProtKB-UniRule"/>
</dbReference>
<evidence type="ECO:0000256" key="1">
    <source>
        <dbReference type="PIRNR" id="PIRNR016897"/>
    </source>
</evidence>
<dbReference type="Pfam" id="PF04309">
    <property type="entry name" value="G3P_antiterm"/>
    <property type="match status" value="1"/>
</dbReference>
<accession>A0A3E0K4M2</accession>